<dbReference type="GO" id="GO:0000976">
    <property type="term" value="F:transcription cis-regulatory region binding"/>
    <property type="evidence" value="ECO:0007669"/>
    <property type="project" value="TreeGrafter"/>
</dbReference>
<feature type="region of interest" description="Disordered" evidence="6">
    <location>
        <begin position="96"/>
        <end position="124"/>
    </location>
</feature>
<dbReference type="OMA" id="WDGGINT"/>
<dbReference type="AlphaFoldDB" id="A0A2R6RSQ1"/>
<protein>
    <submittedName>
        <fullName evidence="8">WRKY transcription factor</fullName>
    </submittedName>
</protein>
<evidence type="ECO:0000313" key="8">
    <source>
        <dbReference type="EMBL" id="PSS33027.1"/>
    </source>
</evidence>
<dbReference type="SMART" id="SM00774">
    <property type="entry name" value="WRKY"/>
    <property type="match status" value="1"/>
</dbReference>
<dbReference type="GO" id="GO:0003700">
    <property type="term" value="F:DNA-binding transcription factor activity"/>
    <property type="evidence" value="ECO:0007669"/>
    <property type="project" value="InterPro"/>
</dbReference>
<comment type="subcellular location">
    <subcellularLocation>
        <location evidence="1">Nucleus</location>
    </subcellularLocation>
</comment>
<gene>
    <name evidence="8" type="ORF">CEY00_Acc03411</name>
</gene>
<evidence type="ECO:0000313" key="9">
    <source>
        <dbReference type="Proteomes" id="UP000241394"/>
    </source>
</evidence>
<name>A0A2R6RSQ1_ACTCC</name>
<reference evidence="9" key="2">
    <citation type="journal article" date="2018" name="BMC Genomics">
        <title>A manually annotated Actinidia chinensis var. chinensis (kiwifruit) genome highlights the challenges associated with draft genomes and gene prediction in plants.</title>
        <authorList>
            <person name="Pilkington S.M."/>
            <person name="Crowhurst R."/>
            <person name="Hilario E."/>
            <person name="Nardozza S."/>
            <person name="Fraser L."/>
            <person name="Peng Y."/>
            <person name="Gunaseelan K."/>
            <person name="Simpson R."/>
            <person name="Tahir J."/>
            <person name="Deroles S.C."/>
            <person name="Templeton K."/>
            <person name="Luo Z."/>
            <person name="Davy M."/>
            <person name="Cheng C."/>
            <person name="McNeilage M."/>
            <person name="Scaglione D."/>
            <person name="Liu Y."/>
            <person name="Zhang Q."/>
            <person name="Datson P."/>
            <person name="De Silva N."/>
            <person name="Gardiner S.E."/>
            <person name="Bassett H."/>
            <person name="Chagne D."/>
            <person name="McCallum J."/>
            <person name="Dzierzon H."/>
            <person name="Deng C."/>
            <person name="Wang Y.Y."/>
            <person name="Barron L."/>
            <person name="Manako K."/>
            <person name="Bowen J."/>
            <person name="Foster T.M."/>
            <person name="Erridge Z.A."/>
            <person name="Tiffin H."/>
            <person name="Waite C.N."/>
            <person name="Davies K.M."/>
            <person name="Grierson E.P."/>
            <person name="Laing W.A."/>
            <person name="Kirk R."/>
            <person name="Chen X."/>
            <person name="Wood M."/>
            <person name="Montefiori M."/>
            <person name="Brummell D.A."/>
            <person name="Schwinn K.E."/>
            <person name="Catanach A."/>
            <person name="Fullerton C."/>
            <person name="Li D."/>
            <person name="Meiyalaghan S."/>
            <person name="Nieuwenhuizen N."/>
            <person name="Read N."/>
            <person name="Prakash R."/>
            <person name="Hunter D."/>
            <person name="Zhang H."/>
            <person name="McKenzie M."/>
            <person name="Knabel M."/>
            <person name="Harris A."/>
            <person name="Allan A.C."/>
            <person name="Gleave A."/>
            <person name="Chen A."/>
            <person name="Janssen B.J."/>
            <person name="Plunkett B."/>
            <person name="Ampomah-Dwamena C."/>
            <person name="Voogd C."/>
            <person name="Leif D."/>
            <person name="Lafferty D."/>
            <person name="Souleyre E.J.F."/>
            <person name="Varkonyi-Gasic E."/>
            <person name="Gambi F."/>
            <person name="Hanley J."/>
            <person name="Yao J.L."/>
            <person name="Cheung J."/>
            <person name="David K.M."/>
            <person name="Warren B."/>
            <person name="Marsh K."/>
            <person name="Snowden K.C."/>
            <person name="Lin-Wang K."/>
            <person name="Brian L."/>
            <person name="Martinez-Sanchez M."/>
            <person name="Wang M."/>
            <person name="Ileperuma N."/>
            <person name="Macnee N."/>
            <person name="Campin R."/>
            <person name="McAtee P."/>
            <person name="Drummond R.S.M."/>
            <person name="Espley R.V."/>
            <person name="Ireland H.S."/>
            <person name="Wu R."/>
            <person name="Atkinson R.G."/>
            <person name="Karunairetnam S."/>
            <person name="Bulley S."/>
            <person name="Chunkath S."/>
            <person name="Hanley Z."/>
            <person name="Storey R."/>
            <person name="Thrimawithana A.H."/>
            <person name="Thomson S."/>
            <person name="David C."/>
            <person name="Testolin R."/>
            <person name="Huang H."/>
            <person name="Hellens R.P."/>
            <person name="Schaffer R.J."/>
        </authorList>
    </citation>
    <scope>NUCLEOTIDE SEQUENCE [LARGE SCALE GENOMIC DNA]</scope>
    <source>
        <strain evidence="9">cv. Red5</strain>
    </source>
</reference>
<keyword evidence="5" id="KW-0539">Nucleus</keyword>
<feature type="compositionally biased region" description="Acidic residues" evidence="6">
    <location>
        <begin position="270"/>
        <end position="285"/>
    </location>
</feature>
<keyword evidence="2" id="KW-0805">Transcription regulation</keyword>
<dbReference type="EMBL" id="NKQK01000003">
    <property type="protein sequence ID" value="PSS33027.1"/>
    <property type="molecule type" value="Genomic_DNA"/>
</dbReference>
<comment type="caution">
    <text evidence="8">The sequence shown here is derived from an EMBL/GenBank/DDBJ whole genome shotgun (WGS) entry which is preliminary data.</text>
</comment>
<feature type="region of interest" description="Disordered" evidence="6">
    <location>
        <begin position="167"/>
        <end position="285"/>
    </location>
</feature>
<dbReference type="OrthoDB" id="662136at2759"/>
<evidence type="ECO:0000256" key="4">
    <source>
        <dbReference type="ARBA" id="ARBA00023163"/>
    </source>
</evidence>
<dbReference type="Gramene" id="PSS33027">
    <property type="protein sequence ID" value="PSS33027"/>
    <property type="gene ID" value="CEY00_Acc03411"/>
</dbReference>
<dbReference type="InterPro" id="IPR036576">
    <property type="entry name" value="WRKY_dom_sf"/>
</dbReference>
<keyword evidence="4" id="KW-0804">Transcription</keyword>
<evidence type="ECO:0000256" key="5">
    <source>
        <dbReference type="ARBA" id="ARBA00023242"/>
    </source>
</evidence>
<dbReference type="GO" id="GO:0005634">
    <property type="term" value="C:nucleus"/>
    <property type="evidence" value="ECO:0007669"/>
    <property type="project" value="UniProtKB-SubCell"/>
</dbReference>
<evidence type="ECO:0000256" key="1">
    <source>
        <dbReference type="ARBA" id="ARBA00004123"/>
    </source>
</evidence>
<dbReference type="InterPro" id="IPR044810">
    <property type="entry name" value="WRKY_plant"/>
</dbReference>
<evidence type="ECO:0000256" key="3">
    <source>
        <dbReference type="ARBA" id="ARBA00023125"/>
    </source>
</evidence>
<sequence>MADGWDLHAVVSGGAAPWDGGINTVEDPSPDFSSLTLNNDNSPFYHQDFFDNTDFQFQGLEEIYQGLNPPLPPINQQQTQPPPPQQQIIQTQIMNSRAGSSLSSPAFDSQTVRPRRRKNQQTKWVKEMSHEELLADSWAWRKYGQKPIKGSPHPRNYYRCSTSKGCAARKQVEKSPADPDIYIVSYTGDHTHPRPTHRNSLAGSTRNKSSNPAPNLTSGESSAAQPPSTAAPNQFGDSSSPVSASSFSPTSMEGDSACTPRVTVEVRDDCDVEEMEEDREDYDDEDLLIPNMVMSEDILKGFEELGGRFSGSNSSDFR</sequence>
<dbReference type="PANTHER" id="PTHR32096:SF80">
    <property type="entry name" value="WRKY TRANSCRIPTION FACTOR 27-RELATED"/>
    <property type="match status" value="1"/>
</dbReference>
<evidence type="ECO:0000256" key="6">
    <source>
        <dbReference type="SAM" id="MobiDB-lite"/>
    </source>
</evidence>
<dbReference type="STRING" id="1590841.A0A2R6RSQ1"/>
<feature type="domain" description="WRKY" evidence="7">
    <location>
        <begin position="129"/>
        <end position="195"/>
    </location>
</feature>
<organism evidence="8 9">
    <name type="scientific">Actinidia chinensis var. chinensis</name>
    <name type="common">Chinese soft-hair kiwi</name>
    <dbReference type="NCBI Taxonomy" id="1590841"/>
    <lineage>
        <taxon>Eukaryota</taxon>
        <taxon>Viridiplantae</taxon>
        <taxon>Streptophyta</taxon>
        <taxon>Embryophyta</taxon>
        <taxon>Tracheophyta</taxon>
        <taxon>Spermatophyta</taxon>
        <taxon>Magnoliopsida</taxon>
        <taxon>eudicotyledons</taxon>
        <taxon>Gunneridae</taxon>
        <taxon>Pentapetalae</taxon>
        <taxon>asterids</taxon>
        <taxon>Ericales</taxon>
        <taxon>Actinidiaceae</taxon>
        <taxon>Actinidia</taxon>
    </lineage>
</organism>
<dbReference type="PANTHER" id="PTHR32096">
    <property type="entry name" value="WRKY TRANSCRIPTION FACTOR 30-RELATED-RELATED"/>
    <property type="match status" value="1"/>
</dbReference>
<keyword evidence="3" id="KW-0238">DNA-binding</keyword>
<dbReference type="SUPFAM" id="SSF118290">
    <property type="entry name" value="WRKY DNA-binding domain"/>
    <property type="match status" value="1"/>
</dbReference>
<evidence type="ECO:0000256" key="2">
    <source>
        <dbReference type="ARBA" id="ARBA00023015"/>
    </source>
</evidence>
<dbReference type="Gene3D" id="2.20.25.80">
    <property type="entry name" value="WRKY domain"/>
    <property type="match status" value="1"/>
</dbReference>
<evidence type="ECO:0000259" key="7">
    <source>
        <dbReference type="PROSITE" id="PS50811"/>
    </source>
</evidence>
<feature type="compositionally biased region" description="Polar residues" evidence="6">
    <location>
        <begin position="198"/>
        <end position="220"/>
    </location>
</feature>
<dbReference type="Proteomes" id="UP000241394">
    <property type="component" value="Chromosome LG3"/>
</dbReference>
<dbReference type="Pfam" id="PF03106">
    <property type="entry name" value="WRKY"/>
    <property type="match status" value="1"/>
</dbReference>
<keyword evidence="9" id="KW-1185">Reference proteome</keyword>
<proteinExistence type="predicted"/>
<accession>A0A2R6RSQ1</accession>
<dbReference type="InterPro" id="IPR003657">
    <property type="entry name" value="WRKY_dom"/>
</dbReference>
<dbReference type="InParanoid" id="A0A2R6RSQ1"/>
<reference evidence="8 9" key="1">
    <citation type="submission" date="2017-07" db="EMBL/GenBank/DDBJ databases">
        <title>An improved, manually edited Actinidia chinensis var. chinensis (kiwifruit) genome highlights the challenges associated with draft genomes and gene prediction in plants.</title>
        <authorList>
            <person name="Pilkington S."/>
            <person name="Crowhurst R."/>
            <person name="Hilario E."/>
            <person name="Nardozza S."/>
            <person name="Fraser L."/>
            <person name="Peng Y."/>
            <person name="Gunaseelan K."/>
            <person name="Simpson R."/>
            <person name="Tahir J."/>
            <person name="Deroles S."/>
            <person name="Templeton K."/>
            <person name="Luo Z."/>
            <person name="Davy M."/>
            <person name="Cheng C."/>
            <person name="Mcneilage M."/>
            <person name="Scaglione D."/>
            <person name="Liu Y."/>
            <person name="Zhang Q."/>
            <person name="Datson P."/>
            <person name="De Silva N."/>
            <person name="Gardiner S."/>
            <person name="Bassett H."/>
            <person name="Chagne D."/>
            <person name="Mccallum J."/>
            <person name="Dzierzon H."/>
            <person name="Deng C."/>
            <person name="Wang Y.-Y."/>
            <person name="Barron N."/>
            <person name="Manako K."/>
            <person name="Bowen J."/>
            <person name="Foster T."/>
            <person name="Erridge Z."/>
            <person name="Tiffin H."/>
            <person name="Waite C."/>
            <person name="Davies K."/>
            <person name="Grierson E."/>
            <person name="Laing W."/>
            <person name="Kirk R."/>
            <person name="Chen X."/>
            <person name="Wood M."/>
            <person name="Montefiori M."/>
            <person name="Brummell D."/>
            <person name="Schwinn K."/>
            <person name="Catanach A."/>
            <person name="Fullerton C."/>
            <person name="Li D."/>
            <person name="Meiyalaghan S."/>
            <person name="Nieuwenhuizen N."/>
            <person name="Read N."/>
            <person name="Prakash R."/>
            <person name="Hunter D."/>
            <person name="Zhang H."/>
            <person name="Mckenzie M."/>
            <person name="Knabel M."/>
            <person name="Harris A."/>
            <person name="Allan A."/>
            <person name="Chen A."/>
            <person name="Janssen B."/>
            <person name="Plunkett B."/>
            <person name="Dwamena C."/>
            <person name="Voogd C."/>
            <person name="Leif D."/>
            <person name="Lafferty D."/>
            <person name="Souleyre E."/>
            <person name="Varkonyi-Gasic E."/>
            <person name="Gambi F."/>
            <person name="Hanley J."/>
            <person name="Yao J.-L."/>
            <person name="Cheung J."/>
            <person name="David K."/>
            <person name="Warren B."/>
            <person name="Marsh K."/>
            <person name="Snowden K."/>
            <person name="Lin-Wang K."/>
            <person name="Brian L."/>
            <person name="Martinez-Sanchez M."/>
            <person name="Wang M."/>
            <person name="Ileperuma N."/>
            <person name="Macnee N."/>
            <person name="Campin R."/>
            <person name="Mcatee P."/>
            <person name="Drummond R."/>
            <person name="Espley R."/>
            <person name="Ireland H."/>
            <person name="Wu R."/>
            <person name="Atkinson R."/>
            <person name="Karunairetnam S."/>
            <person name="Bulley S."/>
            <person name="Chunkath S."/>
            <person name="Hanley Z."/>
            <person name="Storey R."/>
            <person name="Thrimawithana A."/>
            <person name="Thomson S."/>
            <person name="David C."/>
            <person name="Testolin R."/>
        </authorList>
    </citation>
    <scope>NUCLEOTIDE SEQUENCE [LARGE SCALE GENOMIC DNA]</scope>
    <source>
        <strain evidence="9">cv. Red5</strain>
        <tissue evidence="8">Young leaf</tissue>
    </source>
</reference>
<feature type="compositionally biased region" description="Polar residues" evidence="6">
    <location>
        <begin position="96"/>
        <end position="112"/>
    </location>
</feature>
<dbReference type="PROSITE" id="PS50811">
    <property type="entry name" value="WRKY"/>
    <property type="match status" value="1"/>
</dbReference>
<feature type="compositionally biased region" description="Low complexity" evidence="6">
    <location>
        <begin position="221"/>
        <end position="251"/>
    </location>
</feature>